<evidence type="ECO:0000256" key="9">
    <source>
        <dbReference type="ARBA" id="ARBA00038880"/>
    </source>
</evidence>
<comment type="caution">
    <text evidence="15">The sequence shown here is derived from an EMBL/GenBank/DDBJ whole genome shotgun (WGS) entry which is preliminary data.</text>
</comment>
<dbReference type="FunFam" id="4.10.320.10:FF:000002">
    <property type="entry name" value="Dihydrolipoamide acetyltransferase component of pyruvate dehydrogenase complex"/>
    <property type="match status" value="1"/>
</dbReference>
<dbReference type="PANTHER" id="PTHR43178:SF14">
    <property type="entry name" value="LIPOAMIDE ACYLTRANSFERASE COMPONENT OF BRANCHED-CHAIN ALPHA-KETO ACID DEHYDROGENASE COMPLEX, MITOCHONDRIAL"/>
    <property type="match status" value="1"/>
</dbReference>
<organism evidence="15 16">
    <name type="scientific">Rubus argutus</name>
    <name type="common">Southern blackberry</name>
    <dbReference type="NCBI Taxonomy" id="59490"/>
    <lineage>
        <taxon>Eukaryota</taxon>
        <taxon>Viridiplantae</taxon>
        <taxon>Streptophyta</taxon>
        <taxon>Embryophyta</taxon>
        <taxon>Tracheophyta</taxon>
        <taxon>Spermatophyta</taxon>
        <taxon>Magnoliopsida</taxon>
        <taxon>eudicotyledons</taxon>
        <taxon>Gunneridae</taxon>
        <taxon>Pentapetalae</taxon>
        <taxon>rosids</taxon>
        <taxon>fabids</taxon>
        <taxon>Rosales</taxon>
        <taxon>Rosaceae</taxon>
        <taxon>Rosoideae</taxon>
        <taxon>Rosoideae incertae sedis</taxon>
        <taxon>Rubus</taxon>
    </lineage>
</organism>
<sequence length="250" mass="27596">MYSLLPILQCTIPYNVKRRWFSSQDQALADVASGNGIVDVPLAQTGEGIAECELLKWFVQEGDQVEAFQPICEVQSDKATIEITSRYQGRVAQIHYIPGDIVKVGEILLKMVVEESEVPKLTCDRSENTKSLDFDPNTQNIGGVLSTPPVRNLAKTYGIDINEVHGTGKDGRVLKEDVLKYAVQKGIIEDSSASSSSSSDEFLGGEESYSHASSKAGWRYEDKIVTLRGFQRTMVKSMDYGCKSSTFSFC</sequence>
<dbReference type="GO" id="GO:0005829">
    <property type="term" value="C:cytosol"/>
    <property type="evidence" value="ECO:0007669"/>
    <property type="project" value="UniProtKB-ARBA"/>
</dbReference>
<evidence type="ECO:0000256" key="7">
    <source>
        <dbReference type="ARBA" id="ARBA00023128"/>
    </source>
</evidence>
<dbReference type="EC" id="2.3.1.168" evidence="9"/>
<evidence type="ECO:0000256" key="6">
    <source>
        <dbReference type="ARBA" id="ARBA00022946"/>
    </source>
</evidence>
<evidence type="ECO:0000256" key="2">
    <source>
        <dbReference type="ARBA" id="ARBA00004305"/>
    </source>
</evidence>
<proteinExistence type="inferred from homology"/>
<dbReference type="Gene3D" id="2.40.50.100">
    <property type="match status" value="1"/>
</dbReference>
<reference evidence="15 16" key="1">
    <citation type="journal article" date="2023" name="G3 (Bethesda)">
        <title>A chromosome-length genome assembly and annotation of blackberry (Rubus argutus, cv. 'Hillquist').</title>
        <authorList>
            <person name="Bruna T."/>
            <person name="Aryal R."/>
            <person name="Dudchenko O."/>
            <person name="Sargent D.J."/>
            <person name="Mead D."/>
            <person name="Buti M."/>
            <person name="Cavallini A."/>
            <person name="Hytonen T."/>
            <person name="Andres J."/>
            <person name="Pham M."/>
            <person name="Weisz D."/>
            <person name="Mascagni F."/>
            <person name="Usai G."/>
            <person name="Natali L."/>
            <person name="Bassil N."/>
            <person name="Fernandez G.E."/>
            <person name="Lomsadze A."/>
            <person name="Armour M."/>
            <person name="Olukolu B."/>
            <person name="Poorten T."/>
            <person name="Britton C."/>
            <person name="Davik J."/>
            <person name="Ashrafi H."/>
            <person name="Aiden E.L."/>
            <person name="Borodovsky M."/>
            <person name="Worthington M."/>
        </authorList>
    </citation>
    <scope>NUCLEOTIDE SEQUENCE [LARGE SCALE GENOMIC DNA]</scope>
    <source>
        <strain evidence="15">PI 553951</strain>
    </source>
</reference>
<evidence type="ECO:0000256" key="5">
    <source>
        <dbReference type="ARBA" id="ARBA00022823"/>
    </source>
</evidence>
<keyword evidence="4" id="KW-0808">Transferase</keyword>
<dbReference type="EMBL" id="JBEDUW010000004">
    <property type="protein sequence ID" value="KAK9933819.1"/>
    <property type="molecule type" value="Genomic_DNA"/>
</dbReference>
<dbReference type="Pfam" id="PF00364">
    <property type="entry name" value="Biotin_lipoyl"/>
    <property type="match status" value="1"/>
</dbReference>
<comment type="subcellular location">
    <subcellularLocation>
        <location evidence="2">Mitochondrion matrix</location>
    </subcellularLocation>
</comment>
<evidence type="ECO:0000256" key="8">
    <source>
        <dbReference type="ARBA" id="ARBA00023315"/>
    </source>
</evidence>
<evidence type="ECO:0000313" key="15">
    <source>
        <dbReference type="EMBL" id="KAK9933819.1"/>
    </source>
</evidence>
<dbReference type="GO" id="GO:0043754">
    <property type="term" value="F:dihydrolipoamide branched chain acyltransferase activity"/>
    <property type="evidence" value="ECO:0007669"/>
    <property type="project" value="UniProtKB-EC"/>
</dbReference>
<evidence type="ECO:0000256" key="1">
    <source>
        <dbReference type="ARBA" id="ARBA00001938"/>
    </source>
</evidence>
<dbReference type="PANTHER" id="PTHR43178">
    <property type="entry name" value="DIHYDROLIPOAMIDE ACETYLTRANSFERASE COMPONENT OF PYRUVATE DEHYDROGENASE COMPLEX"/>
    <property type="match status" value="1"/>
</dbReference>
<name>A0AAW1XBX5_RUBAR</name>
<comment type="similarity">
    <text evidence="3">Belongs to the 2-oxoacid dehydrogenase family.</text>
</comment>
<dbReference type="FunFam" id="2.40.50.100:FF:000013">
    <property type="entry name" value="Dihydrolipoamide acetyltransferase component of pyruvate dehydrogenase complex"/>
    <property type="match status" value="1"/>
</dbReference>
<evidence type="ECO:0000313" key="16">
    <source>
        <dbReference type="Proteomes" id="UP001457282"/>
    </source>
</evidence>
<dbReference type="SUPFAM" id="SSF51230">
    <property type="entry name" value="Single hybrid motif"/>
    <property type="match status" value="1"/>
</dbReference>
<dbReference type="InterPro" id="IPR003016">
    <property type="entry name" value="2-oxoA_DH_lipoyl-BS"/>
</dbReference>
<feature type="domain" description="Lipoyl-binding" evidence="13">
    <location>
        <begin position="37"/>
        <end position="112"/>
    </location>
</feature>
<comment type="cofactor">
    <cofactor evidence="1">
        <name>(R)-lipoate</name>
        <dbReference type="ChEBI" id="CHEBI:83088"/>
    </cofactor>
</comment>
<dbReference type="InterPro" id="IPR004167">
    <property type="entry name" value="PSBD"/>
</dbReference>
<dbReference type="SUPFAM" id="SSF47005">
    <property type="entry name" value="Peripheral subunit-binding domain of 2-oxo acid dehydrogenase complex"/>
    <property type="match status" value="1"/>
</dbReference>
<dbReference type="Proteomes" id="UP001457282">
    <property type="component" value="Unassembled WGS sequence"/>
</dbReference>
<evidence type="ECO:0000256" key="12">
    <source>
        <dbReference type="ARBA" id="ARBA00051775"/>
    </source>
</evidence>
<keyword evidence="16" id="KW-1185">Reference proteome</keyword>
<dbReference type="GO" id="GO:0005759">
    <property type="term" value="C:mitochondrial matrix"/>
    <property type="evidence" value="ECO:0007669"/>
    <property type="project" value="UniProtKB-SubCell"/>
</dbReference>
<dbReference type="InterPro" id="IPR050743">
    <property type="entry name" value="2-oxoacid_DH_E2_comp"/>
</dbReference>
<evidence type="ECO:0000259" key="13">
    <source>
        <dbReference type="PROSITE" id="PS50968"/>
    </source>
</evidence>
<dbReference type="Gene3D" id="4.10.320.10">
    <property type="entry name" value="E3-binding domain"/>
    <property type="match status" value="1"/>
</dbReference>
<dbReference type="GO" id="GO:0031405">
    <property type="term" value="F:lipoic acid binding"/>
    <property type="evidence" value="ECO:0007669"/>
    <property type="project" value="TreeGrafter"/>
</dbReference>
<keyword evidence="6" id="KW-0809">Transit peptide</keyword>
<accession>A0AAW1XBX5</accession>
<gene>
    <name evidence="15" type="ORF">M0R45_020994</name>
</gene>
<evidence type="ECO:0000256" key="4">
    <source>
        <dbReference type="ARBA" id="ARBA00022679"/>
    </source>
</evidence>
<dbReference type="PROSITE" id="PS50968">
    <property type="entry name" value="BIOTINYL_LIPOYL"/>
    <property type="match status" value="1"/>
</dbReference>
<dbReference type="PROSITE" id="PS00189">
    <property type="entry name" value="LIPOYL"/>
    <property type="match status" value="1"/>
</dbReference>
<evidence type="ECO:0000259" key="14">
    <source>
        <dbReference type="PROSITE" id="PS51826"/>
    </source>
</evidence>
<comment type="catalytic activity">
    <reaction evidence="12">
        <text>N(6)-[(R)-dihydrolipoyl]-L-lysyl-[protein] + 2-methylpropanoyl-CoA = N(6)-[(R)-S(8)-2-methylpropanoyldihydrolipoyl]-L-lysyl-[protein] + CoA</text>
        <dbReference type="Rhea" id="RHEA:18865"/>
        <dbReference type="Rhea" id="RHEA-COMP:10475"/>
        <dbReference type="Rhea" id="RHEA-COMP:10497"/>
        <dbReference type="ChEBI" id="CHEBI:57287"/>
        <dbReference type="ChEBI" id="CHEBI:57338"/>
        <dbReference type="ChEBI" id="CHEBI:83100"/>
        <dbReference type="ChEBI" id="CHEBI:83142"/>
        <dbReference type="EC" id="2.3.1.168"/>
    </reaction>
    <physiologicalReaction direction="left-to-right" evidence="12">
        <dbReference type="Rhea" id="RHEA:18866"/>
    </physiologicalReaction>
</comment>
<dbReference type="AlphaFoldDB" id="A0AAW1XBX5"/>
<dbReference type="CDD" id="cd06849">
    <property type="entry name" value="lipoyl_domain"/>
    <property type="match status" value="1"/>
</dbReference>
<evidence type="ECO:0000256" key="11">
    <source>
        <dbReference type="ARBA" id="ARBA00042008"/>
    </source>
</evidence>
<protein>
    <recommendedName>
        <fullName evidence="10">Lipoamide acyltransferase component of branched-chain alpha-keto acid dehydrogenase complex, mitochondrial</fullName>
        <ecNumber evidence="9">2.3.1.168</ecNumber>
    </recommendedName>
    <alternativeName>
        <fullName evidence="11">Branched-chain alpha-keto acid dehydrogenase complex component E2</fullName>
    </alternativeName>
</protein>
<evidence type="ECO:0000256" key="10">
    <source>
        <dbReference type="ARBA" id="ARBA00039275"/>
    </source>
</evidence>
<dbReference type="InterPro" id="IPR000089">
    <property type="entry name" value="Biotin_lipoyl"/>
</dbReference>
<dbReference type="Pfam" id="PF02817">
    <property type="entry name" value="E3_binding"/>
    <property type="match status" value="1"/>
</dbReference>
<dbReference type="InterPro" id="IPR036625">
    <property type="entry name" value="E3-bd_dom_sf"/>
</dbReference>
<keyword evidence="7" id="KW-0496">Mitochondrion</keyword>
<keyword evidence="8" id="KW-0012">Acyltransferase</keyword>
<dbReference type="GO" id="GO:0016407">
    <property type="term" value="F:acetyltransferase activity"/>
    <property type="evidence" value="ECO:0007669"/>
    <property type="project" value="TreeGrafter"/>
</dbReference>
<feature type="domain" description="Peripheral subunit-binding (PSBD)" evidence="14">
    <location>
        <begin position="145"/>
        <end position="182"/>
    </location>
</feature>
<keyword evidence="5" id="KW-0450">Lipoyl</keyword>
<evidence type="ECO:0000256" key="3">
    <source>
        <dbReference type="ARBA" id="ARBA00007317"/>
    </source>
</evidence>
<dbReference type="PROSITE" id="PS51826">
    <property type="entry name" value="PSBD"/>
    <property type="match status" value="1"/>
</dbReference>
<dbReference type="InterPro" id="IPR011053">
    <property type="entry name" value="Single_hybrid_motif"/>
</dbReference>